<keyword evidence="5" id="KW-1185">Reference proteome</keyword>
<dbReference type="Gene3D" id="3.40.1350.10">
    <property type="match status" value="1"/>
</dbReference>
<reference evidence="4 5" key="1">
    <citation type="submission" date="2021-06" db="EMBL/GenBank/DDBJ databases">
        <authorList>
            <person name="Kallberg Y."/>
            <person name="Tangrot J."/>
            <person name="Rosling A."/>
        </authorList>
    </citation>
    <scope>NUCLEOTIDE SEQUENCE [LARGE SCALE GENOMIC DNA]</scope>
    <source>
        <strain evidence="4 5">120-4 pot B 10/14</strain>
    </source>
</reference>
<feature type="domain" description="Restriction endonuclease type IV Mrr" evidence="3">
    <location>
        <begin position="76"/>
        <end position="155"/>
    </location>
</feature>
<dbReference type="Proteomes" id="UP000789901">
    <property type="component" value="Unassembled WGS sequence"/>
</dbReference>
<gene>
    <name evidence="4" type="ORF">GMARGA_LOCUS6814</name>
</gene>
<sequence>MKSNNSSISSVYKGDRFEIKAFRLLKNKIKIDCQRDDMRGKELEAHCGHRGCYKSQVIIACKRPSLLCLLSEKLLSRGDGGIDMIGNHNHYLLLFQCKDLNNKVEVDYIRDFESVISRFDKQTTIGIYITLAKDGYSSGAVGRAKSSEYHLLLTNIQDMCQDIPEYLSKTIILLDFILDHAMLIYMEFIEIVLQ</sequence>
<proteinExistence type="predicted"/>
<dbReference type="InterPro" id="IPR011856">
    <property type="entry name" value="tRNA_endonuc-like_dom_sf"/>
</dbReference>
<evidence type="ECO:0000313" key="5">
    <source>
        <dbReference type="Proteomes" id="UP000789901"/>
    </source>
</evidence>
<comment type="caution">
    <text evidence="4">The sequence shown here is derived from an EMBL/GenBank/DDBJ whole genome shotgun (WGS) entry which is preliminary data.</text>
</comment>
<evidence type="ECO:0000313" key="4">
    <source>
        <dbReference type="EMBL" id="CAG8599548.1"/>
    </source>
</evidence>
<evidence type="ECO:0000256" key="1">
    <source>
        <dbReference type="ARBA" id="ARBA00004173"/>
    </source>
</evidence>
<evidence type="ECO:0000256" key="2">
    <source>
        <dbReference type="ARBA" id="ARBA00023128"/>
    </source>
</evidence>
<comment type="subcellular location">
    <subcellularLocation>
        <location evidence="1">Mitochondrion</location>
    </subcellularLocation>
</comment>
<organism evidence="4 5">
    <name type="scientific">Gigaspora margarita</name>
    <dbReference type="NCBI Taxonomy" id="4874"/>
    <lineage>
        <taxon>Eukaryota</taxon>
        <taxon>Fungi</taxon>
        <taxon>Fungi incertae sedis</taxon>
        <taxon>Mucoromycota</taxon>
        <taxon>Glomeromycotina</taxon>
        <taxon>Glomeromycetes</taxon>
        <taxon>Diversisporales</taxon>
        <taxon>Gigasporaceae</taxon>
        <taxon>Gigaspora</taxon>
    </lineage>
</organism>
<keyword evidence="2" id="KW-0496">Mitochondrion</keyword>
<dbReference type="Pfam" id="PF04471">
    <property type="entry name" value="Mrr_cat"/>
    <property type="match status" value="1"/>
</dbReference>
<protein>
    <submittedName>
        <fullName evidence="4">3536_t:CDS:1</fullName>
    </submittedName>
</protein>
<dbReference type="InterPro" id="IPR018828">
    <property type="entry name" value="RRG7"/>
</dbReference>
<evidence type="ECO:0000259" key="3">
    <source>
        <dbReference type="Pfam" id="PF04471"/>
    </source>
</evidence>
<dbReference type="InterPro" id="IPR007560">
    <property type="entry name" value="Restrct_endonuc_IV_Mrr"/>
</dbReference>
<accession>A0ABN7UJN5</accession>
<dbReference type="SUPFAM" id="SSF52980">
    <property type="entry name" value="Restriction endonuclease-like"/>
    <property type="match status" value="1"/>
</dbReference>
<dbReference type="PANTHER" id="PTHR28133">
    <property type="entry name" value="REQUIRED FOR RESPIRATORY GROWTH PROTEIN 7, MITOCHONDRIAL"/>
    <property type="match status" value="1"/>
</dbReference>
<name>A0ABN7UJN5_GIGMA</name>
<dbReference type="EMBL" id="CAJVQB010003163">
    <property type="protein sequence ID" value="CAG8599548.1"/>
    <property type="molecule type" value="Genomic_DNA"/>
</dbReference>
<dbReference type="PANTHER" id="PTHR28133:SF1">
    <property type="entry name" value="REQUIRED FOR RESPIRATORY GROWTH PROTEIN 7, MITOCHONDRIAL"/>
    <property type="match status" value="1"/>
</dbReference>
<dbReference type="InterPro" id="IPR011335">
    <property type="entry name" value="Restrct_endonuc-II-like"/>
</dbReference>